<accession>A0A0E3ZUD0</accession>
<name>A0A0E3ZUD0_9BACT</name>
<dbReference type="KEGG" id="srd:SD10_05725"/>
<dbReference type="HOGENOM" id="CLU_2939473_0_0_10"/>
<dbReference type="STRING" id="1379870.SD10_05725"/>
<keyword evidence="2" id="KW-1185">Reference proteome</keyword>
<organism evidence="1 2">
    <name type="scientific">Spirosoma radiotolerans</name>
    <dbReference type="NCBI Taxonomy" id="1379870"/>
    <lineage>
        <taxon>Bacteria</taxon>
        <taxon>Pseudomonadati</taxon>
        <taxon>Bacteroidota</taxon>
        <taxon>Cytophagia</taxon>
        <taxon>Cytophagales</taxon>
        <taxon>Cytophagaceae</taxon>
        <taxon>Spirosoma</taxon>
    </lineage>
</organism>
<sequence length="60" mass="6936">MAVIVKKTDRKLPPNHPLSRKFDTVEEAAQAKTDYVWNTVLKDFDWNAFMAKKGNQVSQK</sequence>
<dbReference type="EMBL" id="CP010429">
    <property type="protein sequence ID" value="AKD54484.1"/>
    <property type="molecule type" value="Genomic_DNA"/>
</dbReference>
<evidence type="ECO:0000313" key="1">
    <source>
        <dbReference type="EMBL" id="AKD54484.1"/>
    </source>
</evidence>
<evidence type="ECO:0000313" key="2">
    <source>
        <dbReference type="Proteomes" id="UP000033054"/>
    </source>
</evidence>
<proteinExistence type="predicted"/>
<dbReference type="AlphaFoldDB" id="A0A0E3ZUD0"/>
<protein>
    <submittedName>
        <fullName evidence="1">Uncharacterized protein</fullName>
    </submittedName>
</protein>
<gene>
    <name evidence="1" type="ORF">SD10_05725</name>
</gene>
<dbReference type="RefSeq" id="WP_046376081.1">
    <property type="nucleotide sequence ID" value="NZ_CP010429.1"/>
</dbReference>
<dbReference type="OrthoDB" id="9881770at2"/>
<dbReference type="Proteomes" id="UP000033054">
    <property type="component" value="Chromosome"/>
</dbReference>
<reference evidence="1 2" key="1">
    <citation type="journal article" date="2014" name="Curr. Microbiol.">
        <title>Spirosoma radiotolerans sp. nov., a gamma-radiation-resistant bacterium isolated from gamma ray-irradiated soil.</title>
        <authorList>
            <person name="Lee J.J."/>
            <person name="Srinivasan S."/>
            <person name="Lim S."/>
            <person name="Joe M."/>
            <person name="Im S."/>
            <person name="Bae S.I."/>
            <person name="Park K.R."/>
            <person name="Han J.H."/>
            <person name="Park S.H."/>
            <person name="Joo B.M."/>
            <person name="Park S.J."/>
            <person name="Kim M.K."/>
        </authorList>
    </citation>
    <scope>NUCLEOTIDE SEQUENCE [LARGE SCALE GENOMIC DNA]</scope>
    <source>
        <strain evidence="1 2">DG5A</strain>
    </source>
</reference>